<keyword evidence="1" id="KW-0812">Transmembrane</keyword>
<dbReference type="PATRIC" id="fig|1449336.4.peg.1010"/>
<dbReference type="GeneID" id="89589496"/>
<feature type="transmembrane region" description="Helical" evidence="1">
    <location>
        <begin position="127"/>
        <end position="153"/>
    </location>
</feature>
<keyword evidence="1" id="KW-1133">Transmembrane helix</keyword>
<dbReference type="Pfam" id="PF07314">
    <property type="entry name" value="Lit"/>
    <property type="match status" value="1"/>
</dbReference>
<protein>
    <recommendedName>
        <fullName evidence="4">Integral membrane protein</fullName>
    </recommendedName>
</protein>
<dbReference type="InterPro" id="IPR010178">
    <property type="entry name" value="Lit"/>
</dbReference>
<keyword evidence="1" id="KW-0472">Membrane</keyword>
<dbReference type="EMBL" id="JQBS01000001">
    <property type="protein sequence ID" value="KRN57731.1"/>
    <property type="molecule type" value="Genomic_DNA"/>
</dbReference>
<proteinExistence type="predicted"/>
<dbReference type="NCBIfam" id="TIGR01906">
    <property type="entry name" value="integ_TIGR01906"/>
    <property type="match status" value="1"/>
</dbReference>
<feature type="transmembrane region" description="Helical" evidence="1">
    <location>
        <begin position="180"/>
        <end position="202"/>
    </location>
</feature>
<evidence type="ECO:0000313" key="3">
    <source>
        <dbReference type="Proteomes" id="UP000051658"/>
    </source>
</evidence>
<dbReference type="RefSeq" id="WP_034568582.1">
    <property type="nucleotide sequence ID" value="NZ_JQBS01000001.1"/>
</dbReference>
<reference evidence="2 3" key="1">
    <citation type="journal article" date="2015" name="Genome Announc.">
        <title>Expanding the biotechnology potential of lactobacilli through comparative genomics of 213 strains and associated genera.</title>
        <authorList>
            <person name="Sun Z."/>
            <person name="Harris H.M."/>
            <person name="McCann A."/>
            <person name="Guo C."/>
            <person name="Argimon S."/>
            <person name="Zhang W."/>
            <person name="Yang X."/>
            <person name="Jeffery I.B."/>
            <person name="Cooney J.C."/>
            <person name="Kagawa T.F."/>
            <person name="Liu W."/>
            <person name="Song Y."/>
            <person name="Salvetti E."/>
            <person name="Wrobel A."/>
            <person name="Rasinkangas P."/>
            <person name="Parkhill J."/>
            <person name="Rea M.C."/>
            <person name="O'Sullivan O."/>
            <person name="Ritari J."/>
            <person name="Douillard F.P."/>
            <person name="Paul Ross R."/>
            <person name="Yang R."/>
            <person name="Briner A.E."/>
            <person name="Felis G.E."/>
            <person name="de Vos W.M."/>
            <person name="Barrangou R."/>
            <person name="Klaenhammer T.R."/>
            <person name="Caufield P.W."/>
            <person name="Cui Y."/>
            <person name="Zhang H."/>
            <person name="O'Toole P.W."/>
        </authorList>
    </citation>
    <scope>NUCLEOTIDE SEQUENCE [LARGE SCALE GENOMIC DNA]</scope>
    <source>
        <strain evidence="2 3">DSM 20623</strain>
    </source>
</reference>
<dbReference type="Proteomes" id="UP000051658">
    <property type="component" value="Unassembled WGS sequence"/>
</dbReference>
<organism evidence="2 3">
    <name type="scientific">Carnobacterium divergens DSM 20623</name>
    <dbReference type="NCBI Taxonomy" id="1449336"/>
    <lineage>
        <taxon>Bacteria</taxon>
        <taxon>Bacillati</taxon>
        <taxon>Bacillota</taxon>
        <taxon>Bacilli</taxon>
        <taxon>Lactobacillales</taxon>
        <taxon>Carnobacteriaceae</taxon>
        <taxon>Carnobacterium</taxon>
    </lineage>
</organism>
<gene>
    <name evidence="2" type="ORF">IV74_GL000986</name>
</gene>
<keyword evidence="3" id="KW-1185">Reference proteome</keyword>
<accession>A0A0R2HY48</accession>
<evidence type="ECO:0000313" key="2">
    <source>
        <dbReference type="EMBL" id="KRN57731.1"/>
    </source>
</evidence>
<dbReference type="eggNOG" id="COG4478">
    <property type="taxonomic scope" value="Bacteria"/>
</dbReference>
<name>A0A0R2HY48_CARDV</name>
<comment type="caution">
    <text evidence="2">The sequence shown here is derived from an EMBL/GenBank/DDBJ whole genome shotgun (WGS) entry which is preliminary data.</text>
</comment>
<feature type="transmembrane region" description="Helical" evidence="1">
    <location>
        <begin position="93"/>
        <end position="115"/>
    </location>
</feature>
<evidence type="ECO:0008006" key="4">
    <source>
        <dbReference type="Google" id="ProtNLM"/>
    </source>
</evidence>
<evidence type="ECO:0000256" key="1">
    <source>
        <dbReference type="SAM" id="Phobius"/>
    </source>
</evidence>
<feature type="transmembrane region" description="Helical" evidence="1">
    <location>
        <begin position="12"/>
        <end position="33"/>
    </location>
</feature>
<dbReference type="AlphaFoldDB" id="A0A0R2HY48"/>
<sequence>MKQKAIQLGGVTLLILFILSISIALTINVTILYRVDISLLAIDQQSGLSKAVLMDNYHQLLNYLNLPWIRSLEMPDFPSSANGLNHFFEVKRLFLVDYLVVLISGIGSLFFIRYLKRYQLGWTLIRPFQVLIVAPVVLGVVMMISFDQLFIVFHEVLFNNEDWMFNPSTDPIINVLPEAFFMHCFILAILLMEIQFIIGYYWSKKQIRI</sequence>